<accession>X1D160</accession>
<feature type="non-terminal residue" evidence="1">
    <location>
        <position position="1"/>
    </location>
</feature>
<organism evidence="1">
    <name type="scientific">marine sediment metagenome</name>
    <dbReference type="NCBI Taxonomy" id="412755"/>
    <lineage>
        <taxon>unclassified sequences</taxon>
        <taxon>metagenomes</taxon>
        <taxon>ecological metagenomes</taxon>
    </lineage>
</organism>
<dbReference type="AlphaFoldDB" id="X1D160"/>
<gene>
    <name evidence="1" type="ORF">S01H4_48040</name>
</gene>
<proteinExistence type="predicted"/>
<name>X1D160_9ZZZZ</name>
<dbReference type="EMBL" id="BART01027039">
    <property type="protein sequence ID" value="GAG90231.1"/>
    <property type="molecule type" value="Genomic_DNA"/>
</dbReference>
<reference evidence="1" key="1">
    <citation type="journal article" date="2014" name="Front. Microbiol.">
        <title>High frequency of phylogenetically diverse reductive dehalogenase-homologous genes in deep subseafloor sedimentary metagenomes.</title>
        <authorList>
            <person name="Kawai M."/>
            <person name="Futagami T."/>
            <person name="Toyoda A."/>
            <person name="Takaki Y."/>
            <person name="Nishi S."/>
            <person name="Hori S."/>
            <person name="Arai W."/>
            <person name="Tsubouchi T."/>
            <person name="Morono Y."/>
            <person name="Uchiyama I."/>
            <person name="Ito T."/>
            <person name="Fujiyama A."/>
            <person name="Inagaki F."/>
            <person name="Takami H."/>
        </authorList>
    </citation>
    <scope>NUCLEOTIDE SEQUENCE</scope>
    <source>
        <strain evidence="1">Expedition CK06-06</strain>
    </source>
</reference>
<sequence>GLRIDVRGFNSTTQTQCNGTIQVLTVEACHIYNKTSVLRYIILADPLRRVGLGFMIISKSKS</sequence>
<comment type="caution">
    <text evidence="1">The sequence shown here is derived from an EMBL/GenBank/DDBJ whole genome shotgun (WGS) entry which is preliminary data.</text>
</comment>
<evidence type="ECO:0000313" key="1">
    <source>
        <dbReference type="EMBL" id="GAG90231.1"/>
    </source>
</evidence>
<protein>
    <submittedName>
        <fullName evidence="1">Uncharacterized protein</fullName>
    </submittedName>
</protein>